<dbReference type="PANTHER" id="PTHR31071:SF9">
    <property type="entry name" value="INTRACELLULAR PROTEIN TRANSPORT PROTEIN USO1-RELATED"/>
    <property type="match status" value="1"/>
</dbReference>
<name>A0A445FLM0_GLYSO</name>
<keyword evidence="1" id="KW-0175">Coiled coil</keyword>
<proteinExistence type="predicted"/>
<gene>
    <name evidence="3" type="ORF">D0Y65_052547</name>
</gene>
<feature type="coiled-coil region" evidence="1">
    <location>
        <begin position="234"/>
        <end position="268"/>
    </location>
</feature>
<dbReference type="SMR" id="A0A445FLM0"/>
<dbReference type="Gramene" id="XM_028361190.1">
    <property type="protein sequence ID" value="XP_028216991.1"/>
    <property type="gene ID" value="LOC114399086"/>
</dbReference>
<feature type="compositionally biased region" description="Basic and acidic residues" evidence="2">
    <location>
        <begin position="617"/>
        <end position="626"/>
    </location>
</feature>
<organism evidence="3 4">
    <name type="scientific">Glycine soja</name>
    <name type="common">Wild soybean</name>
    <dbReference type="NCBI Taxonomy" id="3848"/>
    <lineage>
        <taxon>Eukaryota</taxon>
        <taxon>Viridiplantae</taxon>
        <taxon>Streptophyta</taxon>
        <taxon>Embryophyta</taxon>
        <taxon>Tracheophyta</taxon>
        <taxon>Spermatophyta</taxon>
        <taxon>Magnoliopsida</taxon>
        <taxon>eudicotyledons</taxon>
        <taxon>Gunneridae</taxon>
        <taxon>Pentapetalae</taxon>
        <taxon>rosids</taxon>
        <taxon>fabids</taxon>
        <taxon>Fabales</taxon>
        <taxon>Fabaceae</taxon>
        <taxon>Papilionoideae</taxon>
        <taxon>50 kb inversion clade</taxon>
        <taxon>NPAAA clade</taxon>
        <taxon>indigoferoid/millettioid clade</taxon>
        <taxon>Phaseoleae</taxon>
        <taxon>Glycine</taxon>
        <taxon>Glycine subgen. Soja</taxon>
    </lineage>
</organism>
<protein>
    <submittedName>
        <fullName evidence="3">Uncharacterized protein</fullName>
    </submittedName>
</protein>
<dbReference type="PANTHER" id="PTHR31071">
    <property type="entry name" value="GB|AAF24581.1"/>
    <property type="match status" value="1"/>
</dbReference>
<dbReference type="Proteomes" id="UP000289340">
    <property type="component" value="Chromosome 19"/>
</dbReference>
<reference evidence="3 4" key="1">
    <citation type="submission" date="2018-09" db="EMBL/GenBank/DDBJ databases">
        <title>A high-quality reference genome of wild soybean provides a powerful tool to mine soybean genomes.</title>
        <authorList>
            <person name="Xie M."/>
            <person name="Chung C.Y.L."/>
            <person name="Li M.-W."/>
            <person name="Wong F.-L."/>
            <person name="Chan T.-F."/>
            <person name="Lam H.-M."/>
        </authorList>
    </citation>
    <scope>NUCLEOTIDE SEQUENCE [LARGE SCALE GENOMIC DNA]</scope>
    <source>
        <strain evidence="4">cv. W05</strain>
        <tissue evidence="3">Hypocotyl of etiolated seedlings</tissue>
    </source>
</reference>
<evidence type="ECO:0000313" key="3">
    <source>
        <dbReference type="EMBL" id="RZB49671.1"/>
    </source>
</evidence>
<feature type="region of interest" description="Disordered" evidence="2">
    <location>
        <begin position="608"/>
        <end position="628"/>
    </location>
</feature>
<keyword evidence="4" id="KW-1185">Reference proteome</keyword>
<accession>A0A445FLM0</accession>
<feature type="region of interest" description="Disordered" evidence="2">
    <location>
        <begin position="1"/>
        <end position="53"/>
    </location>
</feature>
<dbReference type="AlphaFoldDB" id="A0A445FLM0"/>
<comment type="caution">
    <text evidence="3">The sequence shown here is derived from an EMBL/GenBank/DDBJ whole genome shotgun (WGS) entry which is preliminary data.</text>
</comment>
<dbReference type="EMBL" id="QZWG01000019">
    <property type="protein sequence ID" value="RZB49671.1"/>
    <property type="molecule type" value="Genomic_DNA"/>
</dbReference>
<sequence length="643" mass="73225">MERREKGEKREGGLMVEKLKGGVVVGKRGGPSTPPPTWRHEFPSQQNENGNNKNKNQVQEFLDFPTSTTLSARKLCAKLWQIQPHQLAPLPKMNKPPLTLRRHNRDTLLKLPNLKQLSEPPHTHQPVSATGLRRHVQTSLVQHHRSAKRNGRTKQPVSPPCYKSSMQVAPYNHVNPISSLEFKGWITESSRNPKTSRELLKVLNRIWSLEEQHASNISVVKALKMELELSWAQVKELQQEKQLNKRDMENLMEQIAEEKLVRKNKEHDKIKAAIQSVMQEIEDERRLRKHSESLHRRLARELSEVKSSFSGSLRDLEKERKTRILLENLCDDFAKGIRDYEYEVRSLMPNNAEKGQVKGDSLDRLIHLSEAWLDGRKQMKLAQAGHDLPEIDSSIVDKLGVDIETFLHAKRSFNSSTKEPMQIYPCLHSLDNNNKIEEVHKEKKGMNNSARKQVVQSKEITEDCSELQAHVMKSMLSCDENESWFVERKSSESTALFNTPGASTVGEATQGQPESNTLLWTKKMNSSHVVRNSSLSSEGNDNKVYPESIFREDSFVHSAVTGNGSPVKQWKSTLIIPDFDKSESCSKLPTKDNNTLMAKLLEARLERQKSRSRASISKREVSDENHGNVSGSCNGINTLIFCQ</sequence>
<feature type="compositionally biased region" description="Basic and acidic residues" evidence="2">
    <location>
        <begin position="1"/>
        <end position="20"/>
    </location>
</feature>
<evidence type="ECO:0000256" key="2">
    <source>
        <dbReference type="SAM" id="MobiDB-lite"/>
    </source>
</evidence>
<evidence type="ECO:0000313" key="4">
    <source>
        <dbReference type="Proteomes" id="UP000289340"/>
    </source>
</evidence>
<dbReference type="InterPro" id="IPR043424">
    <property type="entry name" value="BLT-like"/>
</dbReference>
<evidence type="ECO:0000256" key="1">
    <source>
        <dbReference type="SAM" id="Coils"/>
    </source>
</evidence>